<keyword evidence="2" id="KW-0472">Membrane</keyword>
<protein>
    <submittedName>
        <fullName evidence="3">Uncharacterized protein</fullName>
    </submittedName>
</protein>
<proteinExistence type="predicted"/>
<reference evidence="3 4" key="1">
    <citation type="submission" date="2019-10" db="EMBL/GenBank/DDBJ databases">
        <title>Genome sequencing of Lactobacillus fructivorans.</title>
        <authorList>
            <person name="Kim K."/>
        </authorList>
    </citation>
    <scope>NUCLEOTIDE SEQUENCE [LARGE SCALE GENOMIC DNA]</scope>
    <source>
        <strain evidence="3 4">LF543</strain>
    </source>
</reference>
<name>A0AAE6TWC7_9LACO</name>
<sequence>MFNDKKDDQSNMTRSQYQRMYGDADRRHNVEYDHNSENQETRYNRSKKRNWFSRLFHRSKNDQPTETNFNQYDNAQPDSYERERQDASEYKRKRLGRRLNVVILILLVLIIIVLAIMRFVG</sequence>
<accession>A0AAE6TWC7</accession>
<feature type="compositionally biased region" description="Polar residues" evidence="1">
    <location>
        <begin position="62"/>
        <end position="77"/>
    </location>
</feature>
<feature type="region of interest" description="Disordered" evidence="1">
    <location>
        <begin position="1"/>
        <end position="44"/>
    </location>
</feature>
<dbReference type="EMBL" id="CP045562">
    <property type="protein sequence ID" value="QFX92806.1"/>
    <property type="molecule type" value="Genomic_DNA"/>
</dbReference>
<feature type="transmembrane region" description="Helical" evidence="2">
    <location>
        <begin position="99"/>
        <end position="120"/>
    </location>
</feature>
<dbReference type="AlphaFoldDB" id="A0AAE6TWC7"/>
<feature type="region of interest" description="Disordered" evidence="1">
    <location>
        <begin position="59"/>
        <end position="86"/>
    </location>
</feature>
<organism evidence="3 4">
    <name type="scientific">Fructilactobacillus fructivorans</name>
    <dbReference type="NCBI Taxonomy" id="1614"/>
    <lineage>
        <taxon>Bacteria</taxon>
        <taxon>Bacillati</taxon>
        <taxon>Bacillota</taxon>
        <taxon>Bacilli</taxon>
        <taxon>Lactobacillales</taxon>
        <taxon>Lactobacillaceae</taxon>
        <taxon>Fructilactobacillus</taxon>
    </lineage>
</organism>
<evidence type="ECO:0000313" key="4">
    <source>
        <dbReference type="Proteomes" id="UP000327194"/>
    </source>
</evidence>
<dbReference type="KEGG" id="lfv:LF543_04190"/>
<feature type="compositionally biased region" description="Basic and acidic residues" evidence="1">
    <location>
        <begin position="22"/>
        <end position="43"/>
    </location>
</feature>
<dbReference type="RefSeq" id="WP_010021217.1">
    <property type="nucleotide sequence ID" value="NZ_AZDS01000001.1"/>
</dbReference>
<gene>
    <name evidence="3" type="ORF">LF543_04190</name>
</gene>
<keyword evidence="2" id="KW-1133">Transmembrane helix</keyword>
<keyword evidence="2" id="KW-0812">Transmembrane</keyword>
<evidence type="ECO:0000256" key="1">
    <source>
        <dbReference type="SAM" id="MobiDB-lite"/>
    </source>
</evidence>
<evidence type="ECO:0000313" key="3">
    <source>
        <dbReference type="EMBL" id="QFX92806.1"/>
    </source>
</evidence>
<evidence type="ECO:0000256" key="2">
    <source>
        <dbReference type="SAM" id="Phobius"/>
    </source>
</evidence>
<dbReference type="Proteomes" id="UP000327194">
    <property type="component" value="Chromosome"/>
</dbReference>